<protein>
    <submittedName>
        <fullName evidence="10">Putative MFS general substrate transporter</fullName>
    </submittedName>
    <submittedName>
        <fullName evidence="9">Putative MFS transporter</fullName>
    </submittedName>
</protein>
<reference evidence="9" key="1">
    <citation type="submission" date="2016-05" db="EMBL/GenBank/DDBJ databases">
        <title>Lichen genome sequencing reveals its rich biosynthetic potential.</title>
        <authorList>
            <person name="Bertrand R.L."/>
            <person name="Abdel-Hameed M."/>
            <person name="Sorensen J.L."/>
        </authorList>
    </citation>
    <scope>NUCLEOTIDE SEQUENCE</scope>
</reference>
<feature type="region of interest" description="Disordered" evidence="6">
    <location>
        <begin position="1"/>
        <end position="44"/>
    </location>
</feature>
<feature type="compositionally biased region" description="Basic and acidic residues" evidence="6">
    <location>
        <begin position="11"/>
        <end position="26"/>
    </location>
</feature>
<evidence type="ECO:0000256" key="2">
    <source>
        <dbReference type="ARBA" id="ARBA00007520"/>
    </source>
</evidence>
<dbReference type="SUPFAM" id="SSF103473">
    <property type="entry name" value="MFS general substrate transporter"/>
    <property type="match status" value="1"/>
</dbReference>
<dbReference type="PRINTS" id="PR01036">
    <property type="entry name" value="TCRTETB"/>
</dbReference>
<feature type="transmembrane region" description="Helical" evidence="7">
    <location>
        <begin position="453"/>
        <end position="472"/>
    </location>
</feature>
<organism evidence="9">
    <name type="scientific">Cladonia uncialis subsp. uncialis</name>
    <dbReference type="NCBI Taxonomy" id="180999"/>
    <lineage>
        <taxon>Eukaryota</taxon>
        <taxon>Fungi</taxon>
        <taxon>Dikarya</taxon>
        <taxon>Ascomycota</taxon>
        <taxon>Pezizomycotina</taxon>
        <taxon>Lecanoromycetes</taxon>
        <taxon>OSLEUM clade</taxon>
        <taxon>Lecanoromycetidae</taxon>
        <taxon>Lecanorales</taxon>
        <taxon>Lecanorineae</taxon>
        <taxon>Cladoniaceae</taxon>
        <taxon>Cladonia</taxon>
    </lineage>
</organism>
<dbReference type="AlphaFoldDB" id="A0A1Z1C4A6"/>
<dbReference type="GO" id="GO:0005886">
    <property type="term" value="C:plasma membrane"/>
    <property type="evidence" value="ECO:0007669"/>
    <property type="project" value="TreeGrafter"/>
</dbReference>
<feature type="transmembrane region" description="Helical" evidence="7">
    <location>
        <begin position="287"/>
        <end position="306"/>
    </location>
</feature>
<dbReference type="EMBL" id="KX264255">
    <property type="protein sequence ID" value="ANM86400.1"/>
    <property type="molecule type" value="Genomic_DNA"/>
</dbReference>
<evidence type="ECO:0000259" key="8">
    <source>
        <dbReference type="PROSITE" id="PS50850"/>
    </source>
</evidence>
<evidence type="ECO:0000256" key="7">
    <source>
        <dbReference type="SAM" id="Phobius"/>
    </source>
</evidence>
<comment type="subcellular location">
    <subcellularLocation>
        <location evidence="1">Membrane</location>
        <topology evidence="1">Multi-pass membrane protein</topology>
    </subcellularLocation>
</comment>
<reference evidence="10" key="2">
    <citation type="submission" date="2017-12" db="EMBL/GenBank/DDBJ databases">
        <title>Genome Sequencing Reveals a Rich Biosynthetic Potential.</title>
        <authorList>
            <person name="Bertrand R.L."/>
            <person name="Abdel-Hameed M.E."/>
            <person name="Sorensen J.L."/>
        </authorList>
    </citation>
    <scope>NUCLEOTIDE SEQUENCE</scope>
</reference>
<comment type="similarity">
    <text evidence="2">Belongs to the major facilitator superfamily. TCR/Tet family.</text>
</comment>
<feature type="transmembrane region" description="Helical" evidence="7">
    <location>
        <begin position="528"/>
        <end position="548"/>
    </location>
</feature>
<evidence type="ECO:0000256" key="6">
    <source>
        <dbReference type="SAM" id="MobiDB-lite"/>
    </source>
</evidence>
<evidence type="ECO:0000256" key="3">
    <source>
        <dbReference type="ARBA" id="ARBA00022692"/>
    </source>
</evidence>
<dbReference type="FunFam" id="1.20.1720.10:FF:000012">
    <property type="entry name" value="MFS toxin efflux pump (AflT)"/>
    <property type="match status" value="1"/>
</dbReference>
<sequence>MALSRTAASPTREDSSEKEAEMREQRFPTSPSETSKEDLEETQADGINEGGTWVTGLALFTMLGAICLVCFLMLLDTSIIVTAIPQITTDFHSLQDVGWYGSAYQLSSAALLPLTGNLYVNFDSKWTFLCFFGIFELGSLLCGVATSSNMLIVGRAVAGIGTSGIQNGAFTIIAECVPMSKRPALIGMVMGVSQLGLVVGPLIGGALTQYTTWRWCFYINLPIGGLVAVTLCFVTIPRQTAKPKALSVFKALHKKLDLIGFAIFAPAAIQLLLALEYGGNQYAWNSSTVIGLFCGAFATALLWIVWDYHKGDNALIPLPMLRKRIVWSSCLVYGFLMSQMFTTSYYLPIYFQGVKGVTPTLSGVYLLPMILAQLLSAVGSGLLVGKLGYYLPVSLFGAVLIAIGNGLVSTFDPGTSEGKWIGYQILLGAGSGSALQMPMIAVQNTLQPVQIPVAMALLMFSQTFGGALFLSFSDTIFTNSLKALIPTYAPSIDATTVINAGANGIRRLISSSNLGNVLVAYAKSVDRVFYLTASAGVCCFICTWGMGWKDIRKKKEVSKA</sequence>
<keyword evidence="3 7" id="KW-0812">Transmembrane</keyword>
<name>A0A1Z1C4A6_CLAUC</name>
<feature type="transmembrane region" description="Helical" evidence="7">
    <location>
        <begin position="97"/>
        <end position="120"/>
    </location>
</feature>
<evidence type="ECO:0000313" key="10">
    <source>
        <dbReference type="EMBL" id="AUW31102.1"/>
    </source>
</evidence>
<accession>A0A1Z1C4A6</accession>
<dbReference type="Gene3D" id="1.20.1250.20">
    <property type="entry name" value="MFS general substrate transporter like domains"/>
    <property type="match status" value="1"/>
</dbReference>
<feature type="transmembrane region" description="Helical" evidence="7">
    <location>
        <begin position="326"/>
        <end position="351"/>
    </location>
</feature>
<keyword evidence="5 7" id="KW-0472">Membrane</keyword>
<proteinExistence type="inferred from homology"/>
<feature type="transmembrane region" description="Helical" evidence="7">
    <location>
        <begin position="363"/>
        <end position="384"/>
    </location>
</feature>
<evidence type="ECO:0000256" key="5">
    <source>
        <dbReference type="ARBA" id="ARBA00023136"/>
    </source>
</evidence>
<dbReference type="InterPro" id="IPR036259">
    <property type="entry name" value="MFS_trans_sf"/>
</dbReference>
<evidence type="ECO:0000256" key="1">
    <source>
        <dbReference type="ARBA" id="ARBA00004141"/>
    </source>
</evidence>
<dbReference type="Pfam" id="PF07690">
    <property type="entry name" value="MFS_1"/>
    <property type="match status" value="1"/>
</dbReference>
<keyword evidence="4 7" id="KW-1133">Transmembrane helix</keyword>
<dbReference type="Gene3D" id="1.20.1720.10">
    <property type="entry name" value="Multidrug resistance protein D"/>
    <property type="match status" value="1"/>
</dbReference>
<dbReference type="InterPro" id="IPR011701">
    <property type="entry name" value="MFS"/>
</dbReference>
<feature type="transmembrane region" description="Helical" evidence="7">
    <location>
        <begin position="57"/>
        <end position="85"/>
    </location>
</feature>
<dbReference type="InterPro" id="IPR020846">
    <property type="entry name" value="MFS_dom"/>
</dbReference>
<dbReference type="FunFam" id="1.20.1250.20:FF:000196">
    <property type="entry name" value="MFS toxin efflux pump (AflT)"/>
    <property type="match status" value="1"/>
</dbReference>
<feature type="transmembrane region" description="Helical" evidence="7">
    <location>
        <begin position="420"/>
        <end position="441"/>
    </location>
</feature>
<evidence type="ECO:0000256" key="4">
    <source>
        <dbReference type="ARBA" id="ARBA00022989"/>
    </source>
</evidence>
<feature type="transmembrane region" description="Helical" evidence="7">
    <location>
        <begin position="215"/>
        <end position="236"/>
    </location>
</feature>
<evidence type="ECO:0000313" key="9">
    <source>
        <dbReference type="EMBL" id="ANM86400.1"/>
    </source>
</evidence>
<feature type="domain" description="Major facilitator superfamily (MFS) profile" evidence="8">
    <location>
        <begin position="62"/>
        <end position="560"/>
    </location>
</feature>
<dbReference type="GO" id="GO:0022857">
    <property type="term" value="F:transmembrane transporter activity"/>
    <property type="evidence" value="ECO:0007669"/>
    <property type="project" value="InterPro"/>
</dbReference>
<feature type="transmembrane region" description="Helical" evidence="7">
    <location>
        <begin position="256"/>
        <end position="275"/>
    </location>
</feature>
<dbReference type="PANTHER" id="PTHR23501">
    <property type="entry name" value="MAJOR FACILITATOR SUPERFAMILY"/>
    <property type="match status" value="1"/>
</dbReference>
<dbReference type="PROSITE" id="PS50850">
    <property type="entry name" value="MFS"/>
    <property type="match status" value="1"/>
</dbReference>
<feature type="transmembrane region" description="Helical" evidence="7">
    <location>
        <begin position="184"/>
        <end position="203"/>
    </location>
</feature>
<dbReference type="PANTHER" id="PTHR23501:SF193">
    <property type="entry name" value="MULTIDRUG TRANSPORTER, PUTATIVE (AFU_ORTHOLOGUE AFUA_8G00940)-RELATED"/>
    <property type="match status" value="1"/>
</dbReference>
<dbReference type="CDD" id="cd17502">
    <property type="entry name" value="MFS_Azr1_MDR_like"/>
    <property type="match status" value="1"/>
</dbReference>
<dbReference type="EMBL" id="MG777491">
    <property type="protein sequence ID" value="AUW31102.1"/>
    <property type="molecule type" value="Genomic_DNA"/>
</dbReference>
<feature type="transmembrane region" description="Helical" evidence="7">
    <location>
        <begin position="389"/>
        <end position="408"/>
    </location>
</feature>
<feature type="transmembrane region" description="Helical" evidence="7">
    <location>
        <begin position="126"/>
        <end position="145"/>
    </location>
</feature>